<dbReference type="AlphaFoldDB" id="A0A835DX89"/>
<dbReference type="Gene3D" id="4.10.60.10">
    <property type="entry name" value="Zinc finger, CCHC-type"/>
    <property type="match status" value="1"/>
</dbReference>
<reference evidence="1" key="1">
    <citation type="submission" date="2020-07" db="EMBL/GenBank/DDBJ databases">
        <title>Genome sequence and genetic diversity analysis of an under-domesticated orphan crop, white fonio (Digitaria exilis).</title>
        <authorList>
            <person name="Bennetzen J.L."/>
            <person name="Chen S."/>
            <person name="Ma X."/>
            <person name="Wang X."/>
            <person name="Yssel A.E.J."/>
            <person name="Chaluvadi S.R."/>
            <person name="Johnson M."/>
            <person name="Gangashetty P."/>
            <person name="Hamidou F."/>
            <person name="Sanogo M.D."/>
            <person name="Zwaenepoel A."/>
            <person name="Wallace J."/>
            <person name="Van De Peer Y."/>
            <person name="Van Deynze A."/>
        </authorList>
    </citation>
    <scope>NUCLEOTIDE SEQUENCE</scope>
    <source>
        <tissue evidence="1">Leaves</tissue>
    </source>
</reference>
<name>A0A835DX89_9POAL</name>
<organism evidence="1 2">
    <name type="scientific">Digitaria exilis</name>
    <dbReference type="NCBI Taxonomy" id="1010633"/>
    <lineage>
        <taxon>Eukaryota</taxon>
        <taxon>Viridiplantae</taxon>
        <taxon>Streptophyta</taxon>
        <taxon>Embryophyta</taxon>
        <taxon>Tracheophyta</taxon>
        <taxon>Spermatophyta</taxon>
        <taxon>Magnoliopsida</taxon>
        <taxon>Liliopsida</taxon>
        <taxon>Poales</taxon>
        <taxon>Poaceae</taxon>
        <taxon>PACMAD clade</taxon>
        <taxon>Panicoideae</taxon>
        <taxon>Panicodae</taxon>
        <taxon>Paniceae</taxon>
        <taxon>Anthephorinae</taxon>
        <taxon>Digitaria</taxon>
    </lineage>
</organism>
<keyword evidence="2" id="KW-1185">Reference proteome</keyword>
<sequence length="173" mass="18870">MLLMQKAGDRRCLNCLALHHRIAQCRDPPRCILCSRCGHKARFCPNPPKAPLQRAAASRLATSSVPAGKRAEPVVATASPHEGVSKAMDYSTMVPGDPSCRPHRVLAAAARSQDMQDLEREIELLVLVAVLRNAQTPLSGADILRDARQQLRIPQGQGLAVSFMAPAMFLLRF</sequence>
<dbReference type="EMBL" id="JACEFO010002629">
    <property type="protein sequence ID" value="KAF8653161.1"/>
    <property type="molecule type" value="Genomic_DNA"/>
</dbReference>
<evidence type="ECO:0008006" key="3">
    <source>
        <dbReference type="Google" id="ProtNLM"/>
    </source>
</evidence>
<comment type="caution">
    <text evidence="1">The sequence shown here is derived from an EMBL/GenBank/DDBJ whole genome shotgun (WGS) entry which is preliminary data.</text>
</comment>
<dbReference type="GO" id="GO:0003676">
    <property type="term" value="F:nucleic acid binding"/>
    <property type="evidence" value="ECO:0007669"/>
    <property type="project" value="InterPro"/>
</dbReference>
<accession>A0A835DX89</accession>
<dbReference type="GO" id="GO:0008270">
    <property type="term" value="F:zinc ion binding"/>
    <property type="evidence" value="ECO:0007669"/>
    <property type="project" value="InterPro"/>
</dbReference>
<dbReference type="Proteomes" id="UP000636709">
    <property type="component" value="Unassembled WGS sequence"/>
</dbReference>
<gene>
    <name evidence="1" type="ORF">HU200_062609</name>
</gene>
<protein>
    <recommendedName>
        <fullName evidence="3">CCHC-type domain-containing protein</fullName>
    </recommendedName>
</protein>
<evidence type="ECO:0000313" key="2">
    <source>
        <dbReference type="Proteomes" id="UP000636709"/>
    </source>
</evidence>
<dbReference type="InterPro" id="IPR036875">
    <property type="entry name" value="Znf_CCHC_sf"/>
</dbReference>
<dbReference type="OrthoDB" id="5987340at2759"/>
<proteinExistence type="predicted"/>
<dbReference type="SUPFAM" id="SSF57756">
    <property type="entry name" value="Retrovirus zinc finger-like domains"/>
    <property type="match status" value="1"/>
</dbReference>
<evidence type="ECO:0000313" key="1">
    <source>
        <dbReference type="EMBL" id="KAF8653161.1"/>
    </source>
</evidence>